<accession>A0A9P6CSE7</accession>
<gene>
    <name evidence="1" type="ORF">BDN70DRAFT_881436</name>
</gene>
<sequence length="97" mass="10366">MADPNKGYLARRLGSSDDLQTPSLSFRSGMARITHFLFALTAGLAALKRVRADDVITVFQPPTPTGYPFLPFPRPNSANEPKIIGVAPIAVGKNGVT</sequence>
<evidence type="ECO:0000313" key="2">
    <source>
        <dbReference type="Proteomes" id="UP000807469"/>
    </source>
</evidence>
<keyword evidence="2" id="KW-1185">Reference proteome</keyword>
<organism evidence="1 2">
    <name type="scientific">Pholiota conissans</name>
    <dbReference type="NCBI Taxonomy" id="109636"/>
    <lineage>
        <taxon>Eukaryota</taxon>
        <taxon>Fungi</taxon>
        <taxon>Dikarya</taxon>
        <taxon>Basidiomycota</taxon>
        <taxon>Agaricomycotina</taxon>
        <taxon>Agaricomycetes</taxon>
        <taxon>Agaricomycetidae</taxon>
        <taxon>Agaricales</taxon>
        <taxon>Agaricineae</taxon>
        <taxon>Strophariaceae</taxon>
        <taxon>Pholiota</taxon>
    </lineage>
</organism>
<comment type="caution">
    <text evidence="1">The sequence shown here is derived from an EMBL/GenBank/DDBJ whole genome shotgun (WGS) entry which is preliminary data.</text>
</comment>
<reference evidence="1" key="1">
    <citation type="submission" date="2020-11" db="EMBL/GenBank/DDBJ databases">
        <authorList>
            <consortium name="DOE Joint Genome Institute"/>
            <person name="Ahrendt S."/>
            <person name="Riley R."/>
            <person name="Andreopoulos W."/>
            <person name="Labutti K."/>
            <person name="Pangilinan J."/>
            <person name="Ruiz-Duenas F.J."/>
            <person name="Barrasa J.M."/>
            <person name="Sanchez-Garcia M."/>
            <person name="Camarero S."/>
            <person name="Miyauchi S."/>
            <person name="Serrano A."/>
            <person name="Linde D."/>
            <person name="Babiker R."/>
            <person name="Drula E."/>
            <person name="Ayuso-Fernandez I."/>
            <person name="Pacheco R."/>
            <person name="Padilla G."/>
            <person name="Ferreira P."/>
            <person name="Barriuso J."/>
            <person name="Kellner H."/>
            <person name="Castanera R."/>
            <person name="Alfaro M."/>
            <person name="Ramirez L."/>
            <person name="Pisabarro A.G."/>
            <person name="Kuo A."/>
            <person name="Tritt A."/>
            <person name="Lipzen A."/>
            <person name="He G."/>
            <person name="Yan M."/>
            <person name="Ng V."/>
            <person name="Cullen D."/>
            <person name="Martin F."/>
            <person name="Rosso M.-N."/>
            <person name="Henrissat B."/>
            <person name="Hibbett D."/>
            <person name="Martinez A.T."/>
            <person name="Grigoriev I.V."/>
        </authorList>
    </citation>
    <scope>NUCLEOTIDE SEQUENCE</scope>
    <source>
        <strain evidence="1">CIRM-BRFM 674</strain>
    </source>
</reference>
<name>A0A9P6CSE7_9AGAR</name>
<evidence type="ECO:0000313" key="1">
    <source>
        <dbReference type="EMBL" id="KAF9477217.1"/>
    </source>
</evidence>
<protein>
    <submittedName>
        <fullName evidence="1">Uncharacterized protein</fullName>
    </submittedName>
</protein>
<dbReference type="AlphaFoldDB" id="A0A9P6CSE7"/>
<dbReference type="EMBL" id="MU155268">
    <property type="protein sequence ID" value="KAF9477217.1"/>
    <property type="molecule type" value="Genomic_DNA"/>
</dbReference>
<proteinExistence type="predicted"/>
<dbReference type="Proteomes" id="UP000807469">
    <property type="component" value="Unassembled WGS sequence"/>
</dbReference>